<sequence length="1085" mass="120249">MDSNSEVVTTVPEVEPAQSANTMEENKESQAPKTVETVTITTKENVEKDEDDAETKTTTTTTVKLAKKENGEETTTTTTTTTVSVEAPSPDDAVTVTAESQEVEVEPKTETKVETVTETSTTKAPEPEDSDAQVEKESNTVAEASVEPKDEDNVSVKEDTQVENEEEEAEEKSNILIDQPSKEPVEVKPENQESVSVTLKAPSTKTTDAEAKIPDSVDQADAPTDIKSLTIKRDFNDQIQDIISDIDVNIKAQEKISKLKEQELQLIQKQQELANQIRQQQILAQQLIAQNELKQQQLNAQQQSVSQAYEVKESTNVSKAVDLRKIFTPATDAPEILPKNRKLYASSAFYSPSLHPTVEDQVELARRISHSLSDISNQKSKGQSMFVNRKKRSVKWVHEGCAQEDDNAFETHSLYKENSEASMTPELTKLEKMPLKLIMNPRGQMRDYNSLKESINIEAGLLSPDNCAELITALQLHKGRGAELFAKRRKKAENWVVDETNAGTHSPSGIPDYQQYQPRPISSPNIVPAYSDAGKHRVQLNIHQDQLIEKYSKPGLQVVKSPWEAALQTGSASSAFQEETRYRSQTPIVSAASPSNYDREDFSYSGSNRPFLPPPSAPVQQEVPYNKPSVPTPVNPQRELAYKPSVAQGWGGRNVELPREYSEYFEPVSSGEEDSNVVRGDMRRSSDCARMDRWYNPSPDFTMDVQNRLHQLEQFQQYFLEQQKRELEILKLRDNMRLWRSQAHRKPKGLDTTIKATPKVINQEIRAEVVDKEQQVNVRELISSFEQQSLREYEESLQYVNRHSHPLQADRIVENHANMDADVEVEELLANSKTNEGLYVPKEISLASYVPPPNQYQAPGQSHYQPAHPGVGHTSNDGVSGCSSYGSRFAPANEGSASFGAGCSGAFPLSRPTSGFNTSSMTPAGVPRQQFNAPSSYQKIPQGSSQSAAPVNFNPSPLSFDKLSKFEQPDQYQGNSYGSPSPHPQQQRYLNARYGSNVRNTSPSPFGLGASSPVDPVLSSPISTPNLGQQQSLNKYAPYRPAPAQNQSFNNCARGWGSGLGSARQGAPVPRGTIASAGNLPYSDF</sequence>
<dbReference type="AlphaFoldDB" id="B4NHK2"/>
<feature type="compositionally biased region" description="Polar residues" evidence="6">
    <location>
        <begin position="572"/>
        <end position="596"/>
    </location>
</feature>
<feature type="region of interest" description="Disordered" evidence="6">
    <location>
        <begin position="1"/>
        <end position="209"/>
    </location>
</feature>
<dbReference type="STRING" id="7260.B4NHK2"/>
<dbReference type="OrthoDB" id="300641at2759"/>
<keyword evidence="5" id="KW-0175">Coiled coil</keyword>
<feature type="region of interest" description="Disordered" evidence="6">
    <location>
        <begin position="914"/>
        <end position="962"/>
    </location>
</feature>
<feature type="compositionally biased region" description="Basic and acidic residues" evidence="6">
    <location>
        <begin position="180"/>
        <end position="191"/>
    </location>
</feature>
<dbReference type="GO" id="GO:0030018">
    <property type="term" value="C:Z disc"/>
    <property type="evidence" value="ECO:0007669"/>
    <property type="project" value="TreeGrafter"/>
</dbReference>
<dbReference type="GO" id="GO:0032233">
    <property type="term" value="P:positive regulation of actin filament bundle assembly"/>
    <property type="evidence" value="ECO:0007669"/>
    <property type="project" value="TreeGrafter"/>
</dbReference>
<evidence type="ECO:0000256" key="6">
    <source>
        <dbReference type="SAM" id="MobiDB-lite"/>
    </source>
</evidence>
<protein>
    <submittedName>
        <fullName evidence="7">Uncharacterized protein</fullName>
    </submittedName>
</protein>
<dbReference type="EMBL" id="CH964272">
    <property type="protein sequence ID" value="EDW83571.2"/>
    <property type="molecule type" value="Genomic_DNA"/>
</dbReference>
<dbReference type="GO" id="GO:0005634">
    <property type="term" value="C:nucleus"/>
    <property type="evidence" value="ECO:0007669"/>
    <property type="project" value="TreeGrafter"/>
</dbReference>
<evidence type="ECO:0000256" key="1">
    <source>
        <dbReference type="ARBA" id="ARBA00004496"/>
    </source>
</evidence>
<feature type="compositionally biased region" description="Basic and acidic residues" evidence="6">
    <location>
        <begin position="105"/>
        <end position="115"/>
    </location>
</feature>
<proteinExistence type="inferred from homology"/>
<dbReference type="PANTHER" id="PTHR24217">
    <property type="entry name" value="PUTATIVE-RELATED"/>
    <property type="match status" value="1"/>
</dbReference>
<dbReference type="InterPro" id="IPR051976">
    <property type="entry name" value="Synaptopodin_domain"/>
</dbReference>
<keyword evidence="8" id="KW-1185">Reference proteome</keyword>
<organism evidence="7 8">
    <name type="scientific">Drosophila willistoni</name>
    <name type="common">Fruit fly</name>
    <dbReference type="NCBI Taxonomy" id="7260"/>
    <lineage>
        <taxon>Eukaryota</taxon>
        <taxon>Metazoa</taxon>
        <taxon>Ecdysozoa</taxon>
        <taxon>Arthropoda</taxon>
        <taxon>Hexapoda</taxon>
        <taxon>Insecta</taxon>
        <taxon>Pterygota</taxon>
        <taxon>Neoptera</taxon>
        <taxon>Endopterygota</taxon>
        <taxon>Diptera</taxon>
        <taxon>Brachycera</taxon>
        <taxon>Muscomorpha</taxon>
        <taxon>Ephydroidea</taxon>
        <taxon>Drosophilidae</taxon>
        <taxon>Drosophila</taxon>
        <taxon>Sophophora</taxon>
    </lineage>
</organism>
<accession>B4NHK2</accession>
<feature type="compositionally biased region" description="Polar residues" evidence="6">
    <location>
        <begin position="929"/>
        <end position="957"/>
    </location>
</feature>
<evidence type="ECO:0000313" key="7">
    <source>
        <dbReference type="EMBL" id="EDW83571.2"/>
    </source>
</evidence>
<dbReference type="FunCoup" id="B4NHK2">
    <property type="interactions" value="25"/>
</dbReference>
<feature type="compositionally biased region" description="Basic and acidic residues" evidence="6">
    <location>
        <begin position="146"/>
        <end position="160"/>
    </location>
</feature>
<feature type="compositionally biased region" description="Polar residues" evidence="6">
    <location>
        <begin position="855"/>
        <end position="864"/>
    </location>
</feature>
<gene>
    <name evidence="7" type="primary">Dwil\GK13676</name>
    <name evidence="7" type="ORF">Dwil_GK13676</name>
</gene>
<feature type="coiled-coil region" evidence="5">
    <location>
        <begin position="249"/>
        <end position="304"/>
    </location>
</feature>
<keyword evidence="2" id="KW-0963">Cytoplasm</keyword>
<dbReference type="eggNOG" id="KOG3510">
    <property type="taxonomic scope" value="Eukaryota"/>
</dbReference>
<dbReference type="GO" id="GO:0003779">
    <property type="term" value="F:actin binding"/>
    <property type="evidence" value="ECO:0007669"/>
    <property type="project" value="TreeGrafter"/>
</dbReference>
<feature type="compositionally biased region" description="Polar residues" evidence="6">
    <location>
        <begin position="192"/>
        <end position="206"/>
    </location>
</feature>
<keyword evidence="3" id="KW-0597">Phosphoprotein</keyword>
<evidence type="ECO:0000313" key="8">
    <source>
        <dbReference type="Proteomes" id="UP000007798"/>
    </source>
</evidence>
<name>B4NHK2_DROWI</name>
<feature type="region of interest" description="Disordered" evidence="6">
    <location>
        <begin position="1057"/>
        <end position="1085"/>
    </location>
</feature>
<feature type="compositionally biased region" description="Low complexity" evidence="6">
    <location>
        <begin position="33"/>
        <end position="43"/>
    </location>
</feature>
<feature type="compositionally biased region" description="Low complexity" evidence="6">
    <location>
        <begin position="1"/>
        <end position="16"/>
    </location>
</feature>
<dbReference type="HOGENOM" id="CLU_291073_0_0_1"/>
<feature type="region of interest" description="Disordered" evidence="6">
    <location>
        <begin position="572"/>
        <end position="619"/>
    </location>
</feature>
<comment type="subcellular location">
    <subcellularLocation>
        <location evidence="1">Cytoplasm</location>
    </subcellularLocation>
</comment>
<dbReference type="GO" id="GO:0015629">
    <property type="term" value="C:actin cytoskeleton"/>
    <property type="evidence" value="ECO:0007669"/>
    <property type="project" value="TreeGrafter"/>
</dbReference>
<dbReference type="Proteomes" id="UP000007798">
    <property type="component" value="Unassembled WGS sequence"/>
</dbReference>
<feature type="compositionally biased region" description="Acidic residues" evidence="6">
    <location>
        <begin position="161"/>
        <end position="170"/>
    </location>
</feature>
<dbReference type="SMR" id="B4NHK2"/>
<evidence type="ECO:0000256" key="3">
    <source>
        <dbReference type="ARBA" id="ARBA00022553"/>
    </source>
</evidence>
<dbReference type="InParanoid" id="B4NHK2"/>
<evidence type="ECO:0000256" key="2">
    <source>
        <dbReference type="ARBA" id="ARBA00022490"/>
    </source>
</evidence>
<evidence type="ECO:0000256" key="5">
    <source>
        <dbReference type="SAM" id="Coils"/>
    </source>
</evidence>
<evidence type="ECO:0000256" key="4">
    <source>
        <dbReference type="ARBA" id="ARBA00038161"/>
    </source>
</evidence>
<reference evidence="7 8" key="1">
    <citation type="journal article" date="2007" name="Nature">
        <title>Evolution of genes and genomes on the Drosophila phylogeny.</title>
        <authorList>
            <consortium name="Drosophila 12 Genomes Consortium"/>
            <person name="Clark A.G."/>
            <person name="Eisen M.B."/>
            <person name="Smith D.R."/>
            <person name="Bergman C.M."/>
            <person name="Oliver B."/>
            <person name="Markow T.A."/>
            <person name="Kaufman T.C."/>
            <person name="Kellis M."/>
            <person name="Gelbart W."/>
            <person name="Iyer V.N."/>
            <person name="Pollard D.A."/>
            <person name="Sackton T.B."/>
            <person name="Larracuente A.M."/>
            <person name="Singh N.D."/>
            <person name="Abad J.P."/>
            <person name="Abt D.N."/>
            <person name="Adryan B."/>
            <person name="Aguade M."/>
            <person name="Akashi H."/>
            <person name="Anderson W.W."/>
            <person name="Aquadro C.F."/>
            <person name="Ardell D.H."/>
            <person name="Arguello R."/>
            <person name="Artieri C.G."/>
            <person name="Barbash D.A."/>
            <person name="Barker D."/>
            <person name="Barsanti P."/>
            <person name="Batterham P."/>
            <person name="Batzoglou S."/>
            <person name="Begun D."/>
            <person name="Bhutkar A."/>
            <person name="Blanco E."/>
            <person name="Bosak S.A."/>
            <person name="Bradley R.K."/>
            <person name="Brand A.D."/>
            <person name="Brent M.R."/>
            <person name="Brooks A.N."/>
            <person name="Brown R.H."/>
            <person name="Butlin R.K."/>
            <person name="Caggese C."/>
            <person name="Calvi B.R."/>
            <person name="Bernardo de Carvalho A."/>
            <person name="Caspi A."/>
            <person name="Castrezana S."/>
            <person name="Celniker S.E."/>
            <person name="Chang J.L."/>
            <person name="Chapple C."/>
            <person name="Chatterji S."/>
            <person name="Chinwalla A."/>
            <person name="Civetta A."/>
            <person name="Clifton S.W."/>
            <person name="Comeron J.M."/>
            <person name="Costello J.C."/>
            <person name="Coyne J.A."/>
            <person name="Daub J."/>
            <person name="David R.G."/>
            <person name="Delcher A.L."/>
            <person name="Delehaunty K."/>
            <person name="Do C.B."/>
            <person name="Ebling H."/>
            <person name="Edwards K."/>
            <person name="Eickbush T."/>
            <person name="Evans J.D."/>
            <person name="Filipski A."/>
            <person name="Findeiss S."/>
            <person name="Freyhult E."/>
            <person name="Fulton L."/>
            <person name="Fulton R."/>
            <person name="Garcia A.C."/>
            <person name="Gardiner A."/>
            <person name="Garfield D.A."/>
            <person name="Garvin B.E."/>
            <person name="Gibson G."/>
            <person name="Gilbert D."/>
            <person name="Gnerre S."/>
            <person name="Godfrey J."/>
            <person name="Good R."/>
            <person name="Gotea V."/>
            <person name="Gravely B."/>
            <person name="Greenberg A.J."/>
            <person name="Griffiths-Jones S."/>
            <person name="Gross S."/>
            <person name="Guigo R."/>
            <person name="Gustafson E.A."/>
            <person name="Haerty W."/>
            <person name="Hahn M.W."/>
            <person name="Halligan D.L."/>
            <person name="Halpern A.L."/>
            <person name="Halter G.M."/>
            <person name="Han M.V."/>
            <person name="Heger A."/>
            <person name="Hillier L."/>
            <person name="Hinrichs A.S."/>
            <person name="Holmes I."/>
            <person name="Hoskins R.A."/>
            <person name="Hubisz M.J."/>
            <person name="Hultmark D."/>
            <person name="Huntley M.A."/>
            <person name="Jaffe D.B."/>
            <person name="Jagadeeshan S."/>
            <person name="Jeck W.R."/>
            <person name="Johnson J."/>
            <person name="Jones C.D."/>
            <person name="Jordan W.C."/>
            <person name="Karpen G.H."/>
            <person name="Kataoka E."/>
            <person name="Keightley P.D."/>
            <person name="Kheradpour P."/>
            <person name="Kirkness E.F."/>
            <person name="Koerich L.B."/>
            <person name="Kristiansen K."/>
            <person name="Kudrna D."/>
            <person name="Kulathinal R.J."/>
            <person name="Kumar S."/>
            <person name="Kwok R."/>
            <person name="Lander E."/>
            <person name="Langley C.H."/>
            <person name="Lapoint R."/>
            <person name="Lazzaro B.P."/>
            <person name="Lee S.J."/>
            <person name="Levesque L."/>
            <person name="Li R."/>
            <person name="Lin C.F."/>
            <person name="Lin M.F."/>
            <person name="Lindblad-Toh K."/>
            <person name="Llopart A."/>
            <person name="Long M."/>
            <person name="Low L."/>
            <person name="Lozovsky E."/>
            <person name="Lu J."/>
            <person name="Luo M."/>
            <person name="Machado C.A."/>
            <person name="Makalowski W."/>
            <person name="Marzo M."/>
            <person name="Matsuda M."/>
            <person name="Matzkin L."/>
            <person name="McAllister B."/>
            <person name="McBride C.S."/>
            <person name="McKernan B."/>
            <person name="McKernan K."/>
            <person name="Mendez-Lago M."/>
            <person name="Minx P."/>
            <person name="Mollenhauer M.U."/>
            <person name="Montooth K."/>
            <person name="Mount S.M."/>
            <person name="Mu X."/>
            <person name="Myers E."/>
            <person name="Negre B."/>
            <person name="Newfeld S."/>
            <person name="Nielsen R."/>
            <person name="Noor M.A."/>
            <person name="O'Grady P."/>
            <person name="Pachter L."/>
            <person name="Papaceit M."/>
            <person name="Parisi M.J."/>
            <person name="Parisi M."/>
            <person name="Parts L."/>
            <person name="Pedersen J.S."/>
            <person name="Pesole G."/>
            <person name="Phillippy A.M."/>
            <person name="Ponting C.P."/>
            <person name="Pop M."/>
            <person name="Porcelli D."/>
            <person name="Powell J.R."/>
            <person name="Prohaska S."/>
            <person name="Pruitt K."/>
            <person name="Puig M."/>
            <person name="Quesneville H."/>
            <person name="Ram K.R."/>
            <person name="Rand D."/>
            <person name="Rasmussen M.D."/>
            <person name="Reed L.K."/>
            <person name="Reenan R."/>
            <person name="Reily A."/>
            <person name="Remington K.A."/>
            <person name="Rieger T.T."/>
            <person name="Ritchie M.G."/>
            <person name="Robin C."/>
            <person name="Rogers Y.H."/>
            <person name="Rohde C."/>
            <person name="Rozas J."/>
            <person name="Rubenfield M.J."/>
            <person name="Ruiz A."/>
            <person name="Russo S."/>
            <person name="Salzberg S.L."/>
            <person name="Sanchez-Gracia A."/>
            <person name="Saranga D.J."/>
            <person name="Sato H."/>
            <person name="Schaeffer S.W."/>
            <person name="Schatz M.C."/>
            <person name="Schlenke T."/>
            <person name="Schwartz R."/>
            <person name="Segarra C."/>
            <person name="Singh R.S."/>
            <person name="Sirot L."/>
            <person name="Sirota M."/>
            <person name="Sisneros N.B."/>
            <person name="Smith C.D."/>
            <person name="Smith T.F."/>
            <person name="Spieth J."/>
            <person name="Stage D.E."/>
            <person name="Stark A."/>
            <person name="Stephan W."/>
            <person name="Strausberg R.L."/>
            <person name="Strempel S."/>
            <person name="Sturgill D."/>
            <person name="Sutton G."/>
            <person name="Sutton G.G."/>
            <person name="Tao W."/>
            <person name="Teichmann S."/>
            <person name="Tobari Y.N."/>
            <person name="Tomimura Y."/>
            <person name="Tsolas J.M."/>
            <person name="Valente V.L."/>
            <person name="Venter E."/>
            <person name="Venter J.C."/>
            <person name="Vicario S."/>
            <person name="Vieira F.G."/>
            <person name="Vilella A.J."/>
            <person name="Villasante A."/>
            <person name="Walenz B."/>
            <person name="Wang J."/>
            <person name="Wasserman M."/>
            <person name="Watts T."/>
            <person name="Wilson D."/>
            <person name="Wilson R.K."/>
            <person name="Wing R.A."/>
            <person name="Wolfner M.F."/>
            <person name="Wong A."/>
            <person name="Wong G.K."/>
            <person name="Wu C.I."/>
            <person name="Wu G."/>
            <person name="Yamamoto D."/>
            <person name="Yang H.P."/>
            <person name="Yang S.P."/>
            <person name="Yorke J.A."/>
            <person name="Yoshida K."/>
            <person name="Zdobnov E."/>
            <person name="Zhang P."/>
            <person name="Zhang Y."/>
            <person name="Zimin A.V."/>
            <person name="Baldwin J."/>
            <person name="Abdouelleil A."/>
            <person name="Abdulkadir J."/>
            <person name="Abebe A."/>
            <person name="Abera B."/>
            <person name="Abreu J."/>
            <person name="Acer S.C."/>
            <person name="Aftuck L."/>
            <person name="Alexander A."/>
            <person name="An P."/>
            <person name="Anderson E."/>
            <person name="Anderson S."/>
            <person name="Arachi H."/>
            <person name="Azer M."/>
            <person name="Bachantsang P."/>
            <person name="Barry A."/>
            <person name="Bayul T."/>
            <person name="Berlin A."/>
            <person name="Bessette D."/>
            <person name="Bloom T."/>
            <person name="Blye J."/>
            <person name="Boguslavskiy L."/>
            <person name="Bonnet C."/>
            <person name="Boukhgalter B."/>
            <person name="Bourzgui I."/>
            <person name="Brown A."/>
            <person name="Cahill P."/>
            <person name="Channer S."/>
            <person name="Cheshatsang Y."/>
            <person name="Chuda L."/>
            <person name="Citroen M."/>
            <person name="Collymore A."/>
            <person name="Cooke P."/>
            <person name="Costello M."/>
            <person name="D'Aco K."/>
            <person name="Daza R."/>
            <person name="De Haan G."/>
            <person name="DeGray S."/>
            <person name="DeMaso C."/>
            <person name="Dhargay N."/>
            <person name="Dooley K."/>
            <person name="Dooley E."/>
            <person name="Doricent M."/>
            <person name="Dorje P."/>
            <person name="Dorjee K."/>
            <person name="Dupes A."/>
            <person name="Elong R."/>
            <person name="Falk J."/>
            <person name="Farina A."/>
            <person name="Faro S."/>
            <person name="Ferguson D."/>
            <person name="Fisher S."/>
            <person name="Foley C.D."/>
            <person name="Franke A."/>
            <person name="Friedrich D."/>
            <person name="Gadbois L."/>
            <person name="Gearin G."/>
            <person name="Gearin C.R."/>
            <person name="Giannoukos G."/>
            <person name="Goode T."/>
            <person name="Graham J."/>
            <person name="Grandbois E."/>
            <person name="Grewal S."/>
            <person name="Gyaltsen K."/>
            <person name="Hafez N."/>
            <person name="Hagos B."/>
            <person name="Hall J."/>
            <person name="Henson C."/>
            <person name="Hollinger A."/>
            <person name="Honan T."/>
            <person name="Huard M.D."/>
            <person name="Hughes L."/>
            <person name="Hurhula B."/>
            <person name="Husby M.E."/>
            <person name="Kamat A."/>
            <person name="Kanga B."/>
            <person name="Kashin S."/>
            <person name="Khazanovich D."/>
            <person name="Kisner P."/>
            <person name="Lance K."/>
            <person name="Lara M."/>
            <person name="Lee W."/>
            <person name="Lennon N."/>
            <person name="Letendre F."/>
            <person name="LeVine R."/>
            <person name="Lipovsky A."/>
            <person name="Liu X."/>
            <person name="Liu J."/>
            <person name="Liu S."/>
            <person name="Lokyitsang T."/>
            <person name="Lokyitsang Y."/>
            <person name="Lubonja R."/>
            <person name="Lui A."/>
            <person name="MacDonald P."/>
            <person name="Magnisalis V."/>
            <person name="Maru K."/>
            <person name="Matthews C."/>
            <person name="McCusker W."/>
            <person name="McDonough S."/>
            <person name="Mehta T."/>
            <person name="Meldrim J."/>
            <person name="Meneus L."/>
            <person name="Mihai O."/>
            <person name="Mihalev A."/>
            <person name="Mihova T."/>
            <person name="Mittelman R."/>
            <person name="Mlenga V."/>
            <person name="Montmayeur A."/>
            <person name="Mulrain L."/>
            <person name="Navidi A."/>
            <person name="Naylor J."/>
            <person name="Negash T."/>
            <person name="Nguyen T."/>
            <person name="Nguyen N."/>
            <person name="Nicol R."/>
            <person name="Norbu C."/>
            <person name="Norbu N."/>
            <person name="Novod N."/>
            <person name="O'Neill B."/>
            <person name="Osman S."/>
            <person name="Markiewicz E."/>
            <person name="Oyono O.L."/>
            <person name="Patti C."/>
            <person name="Phunkhang P."/>
            <person name="Pierre F."/>
            <person name="Priest M."/>
            <person name="Raghuraman S."/>
            <person name="Rege F."/>
            <person name="Reyes R."/>
            <person name="Rise C."/>
            <person name="Rogov P."/>
            <person name="Ross K."/>
            <person name="Ryan E."/>
            <person name="Settipalli S."/>
            <person name="Shea T."/>
            <person name="Sherpa N."/>
            <person name="Shi L."/>
            <person name="Shih D."/>
            <person name="Sparrow T."/>
            <person name="Spaulding J."/>
            <person name="Stalker J."/>
            <person name="Stange-Thomann N."/>
            <person name="Stavropoulos S."/>
            <person name="Stone C."/>
            <person name="Strader C."/>
            <person name="Tesfaye S."/>
            <person name="Thomson T."/>
            <person name="Thoulutsang Y."/>
            <person name="Thoulutsang D."/>
            <person name="Topham K."/>
            <person name="Topping I."/>
            <person name="Tsamla T."/>
            <person name="Vassiliev H."/>
            <person name="Vo A."/>
            <person name="Wangchuk T."/>
            <person name="Wangdi T."/>
            <person name="Weiand M."/>
            <person name="Wilkinson J."/>
            <person name="Wilson A."/>
            <person name="Yadav S."/>
            <person name="Young G."/>
            <person name="Yu Q."/>
            <person name="Zembek L."/>
            <person name="Zhong D."/>
            <person name="Zimmer A."/>
            <person name="Zwirko Z."/>
            <person name="Jaffe D.B."/>
            <person name="Alvarez P."/>
            <person name="Brockman W."/>
            <person name="Butler J."/>
            <person name="Chin C."/>
            <person name="Gnerre S."/>
            <person name="Grabherr M."/>
            <person name="Kleber M."/>
            <person name="Mauceli E."/>
            <person name="MacCallum I."/>
        </authorList>
    </citation>
    <scope>NUCLEOTIDE SEQUENCE [LARGE SCALE GENOMIC DNA]</scope>
    <source>
        <strain evidence="8">Tucson 14030-0811.24</strain>
    </source>
</reference>
<feature type="region of interest" description="Disordered" evidence="6">
    <location>
        <begin position="854"/>
        <end position="875"/>
    </location>
</feature>
<comment type="similarity">
    <text evidence="4">Belongs to the synaptopodin family.</text>
</comment>
<dbReference type="PANTHER" id="PTHR24217:SF0">
    <property type="entry name" value="PDZ DOMAIN-CONTAINING PROTEIN"/>
    <property type="match status" value="1"/>
</dbReference>